<dbReference type="InterPro" id="IPR052196">
    <property type="entry name" value="Bact_Kbp"/>
</dbReference>
<feature type="region of interest" description="Disordered" evidence="1">
    <location>
        <begin position="148"/>
        <end position="336"/>
    </location>
</feature>
<dbReference type="Gene3D" id="2.60.40.10">
    <property type="entry name" value="Immunoglobulins"/>
    <property type="match status" value="1"/>
</dbReference>
<sequence length="529" mass="53932">MPLSIKLIVYIIAGFAALGAGLYGIYEGTDLLKRSEVAEQPAPVNDEAPTTAGPAKTIAPTFDLVRVEPTGEIVAAGQSSGGARVELVLTDEVLAEATANAGGEWALVSDRTLAPGSYDLLVRATGPDGTGEMVEGDRVTVVIEGPDRTPLVAVTPPDQPTRVVQHPEASEQQVVAAGQTAAPETEAPATAPDTAVASGMDRAPDAAAPAAPEPAAGEQGAPTVVAATADGSDQTPPAPAAGSAPAAAAPATERGAPAPASAASGQSTVPATGERVAAAADDEPAANSEPGEVAEMRSGPQPQETAAGGQPVAAPAADPPPPSSPLVADSPSDSDVQVSIETVEVEEPATLMLGGRAREGASVRIYLNNERLADLKAGATGRWSGTLERAMPPGRYEVRADVIDEQGNVLGRAEVRFDRLQVALEEEQAAQETGEPASDGSGITIVARGDQAGQVAPAGQPGASGQSSVIMISRGDNLWRIARKIYGKGIRHTVIYEANKNQIRNPHLIYPGQVFTIPVLEEDDDRPKG</sequence>
<reference evidence="4 5" key="1">
    <citation type="submission" date="2019-03" db="EMBL/GenBank/DDBJ databases">
        <title>Genomic Encyclopedia of Type Strains, Phase IV (KMG-IV): sequencing the most valuable type-strain genomes for metagenomic binning, comparative biology and taxonomic classification.</title>
        <authorList>
            <person name="Goeker M."/>
        </authorList>
    </citation>
    <scope>NUCLEOTIDE SEQUENCE [LARGE SCALE GENOMIC DNA]</scope>
    <source>
        <strain evidence="4 5">DSM 19345</strain>
    </source>
</reference>
<feature type="compositionally biased region" description="Low complexity" evidence="1">
    <location>
        <begin position="205"/>
        <end position="222"/>
    </location>
</feature>
<dbReference type="EMBL" id="SMAK01000013">
    <property type="protein sequence ID" value="TCT05410.1"/>
    <property type="molecule type" value="Genomic_DNA"/>
</dbReference>
<feature type="domain" description="LysM" evidence="3">
    <location>
        <begin position="468"/>
        <end position="517"/>
    </location>
</feature>
<evidence type="ECO:0000313" key="4">
    <source>
        <dbReference type="EMBL" id="TCT05410.1"/>
    </source>
</evidence>
<evidence type="ECO:0000313" key="5">
    <source>
        <dbReference type="Proteomes" id="UP000295678"/>
    </source>
</evidence>
<accession>A0A4R3LXN5</accession>
<evidence type="ECO:0000256" key="1">
    <source>
        <dbReference type="SAM" id="MobiDB-lite"/>
    </source>
</evidence>
<feature type="compositionally biased region" description="Low complexity" evidence="1">
    <location>
        <begin position="176"/>
        <end position="197"/>
    </location>
</feature>
<dbReference type="Gene3D" id="3.10.350.10">
    <property type="entry name" value="LysM domain"/>
    <property type="match status" value="1"/>
</dbReference>
<keyword evidence="2" id="KW-0472">Membrane</keyword>
<dbReference type="RefSeq" id="WP_132807691.1">
    <property type="nucleotide sequence ID" value="NZ_SMAK01000013.1"/>
</dbReference>
<dbReference type="OrthoDB" id="370541at2"/>
<name>A0A4R3LXN5_9HYPH</name>
<organism evidence="4 5">
    <name type="scientific">Tepidamorphus gemmatus</name>
    <dbReference type="NCBI Taxonomy" id="747076"/>
    <lineage>
        <taxon>Bacteria</taxon>
        <taxon>Pseudomonadati</taxon>
        <taxon>Pseudomonadota</taxon>
        <taxon>Alphaproteobacteria</taxon>
        <taxon>Hyphomicrobiales</taxon>
        <taxon>Tepidamorphaceae</taxon>
        <taxon>Tepidamorphus</taxon>
    </lineage>
</organism>
<dbReference type="PROSITE" id="PS51782">
    <property type="entry name" value="LYSM"/>
    <property type="match status" value="1"/>
</dbReference>
<dbReference type="AlphaFoldDB" id="A0A4R3LXN5"/>
<dbReference type="Pfam" id="PF01476">
    <property type="entry name" value="LysM"/>
    <property type="match status" value="1"/>
</dbReference>
<dbReference type="InterPro" id="IPR018392">
    <property type="entry name" value="LysM"/>
</dbReference>
<evidence type="ECO:0000256" key="2">
    <source>
        <dbReference type="SAM" id="Phobius"/>
    </source>
</evidence>
<dbReference type="SMART" id="SM00257">
    <property type="entry name" value="LysM"/>
    <property type="match status" value="1"/>
</dbReference>
<feature type="transmembrane region" description="Helical" evidence="2">
    <location>
        <begin position="7"/>
        <end position="26"/>
    </location>
</feature>
<feature type="compositionally biased region" description="Low complexity" evidence="1">
    <location>
        <begin position="240"/>
        <end position="265"/>
    </location>
</feature>
<protein>
    <submittedName>
        <fullName evidence="4">LysM domain-containing protein</fullName>
    </submittedName>
</protein>
<dbReference type="SUPFAM" id="SSF54106">
    <property type="entry name" value="LysM domain"/>
    <property type="match status" value="1"/>
</dbReference>
<keyword evidence="2" id="KW-1133">Transmembrane helix</keyword>
<dbReference type="CDD" id="cd00118">
    <property type="entry name" value="LysM"/>
    <property type="match status" value="1"/>
</dbReference>
<dbReference type="PANTHER" id="PTHR34700">
    <property type="entry name" value="POTASSIUM BINDING PROTEIN KBP"/>
    <property type="match status" value="1"/>
</dbReference>
<dbReference type="InterPro" id="IPR013783">
    <property type="entry name" value="Ig-like_fold"/>
</dbReference>
<dbReference type="PANTHER" id="PTHR34700:SF4">
    <property type="entry name" value="PHAGE-LIKE ELEMENT PBSX PROTEIN XKDP"/>
    <property type="match status" value="1"/>
</dbReference>
<feature type="compositionally biased region" description="Low complexity" evidence="1">
    <location>
        <begin position="325"/>
        <end position="336"/>
    </location>
</feature>
<keyword evidence="5" id="KW-1185">Reference proteome</keyword>
<dbReference type="Proteomes" id="UP000295678">
    <property type="component" value="Unassembled WGS sequence"/>
</dbReference>
<comment type="caution">
    <text evidence="4">The sequence shown here is derived from an EMBL/GenBank/DDBJ whole genome shotgun (WGS) entry which is preliminary data.</text>
</comment>
<evidence type="ECO:0000259" key="3">
    <source>
        <dbReference type="PROSITE" id="PS51782"/>
    </source>
</evidence>
<dbReference type="InterPro" id="IPR036779">
    <property type="entry name" value="LysM_dom_sf"/>
</dbReference>
<gene>
    <name evidence="4" type="ORF">EDC22_11332</name>
</gene>
<proteinExistence type="predicted"/>
<keyword evidence="2" id="KW-0812">Transmembrane</keyword>